<dbReference type="InterPro" id="IPR006860">
    <property type="entry name" value="FecR"/>
</dbReference>
<dbReference type="PANTHER" id="PTHR38731">
    <property type="entry name" value="LIPL45-RELATED LIPOPROTEIN-RELATED"/>
    <property type="match status" value="1"/>
</dbReference>
<accession>A0A382W9S7</accession>
<sequence length="179" mass="19019">MLTFNNVNSFAKEFIGVVSAAIGNIENQDSTKLTNGSKIYFGDTIIVKEKSNAQVLLLDETVLTLGEDSEVIIDEFIYDPQSKDGKIVSNILRGTVKVITGEISKKNPDNLEITMPAGTLGARGTEFVVIADSKDKSTVVLLGPGPNNSLGMIPGNVEVSDGKNTIGIVIPGHQSIITN</sequence>
<feature type="domain" description="FecR protein" evidence="1">
    <location>
        <begin position="43"/>
        <end position="141"/>
    </location>
</feature>
<evidence type="ECO:0000259" key="1">
    <source>
        <dbReference type="Pfam" id="PF04773"/>
    </source>
</evidence>
<protein>
    <recommendedName>
        <fullName evidence="1">FecR protein domain-containing protein</fullName>
    </recommendedName>
</protein>
<organism evidence="2">
    <name type="scientific">marine metagenome</name>
    <dbReference type="NCBI Taxonomy" id="408172"/>
    <lineage>
        <taxon>unclassified sequences</taxon>
        <taxon>metagenomes</taxon>
        <taxon>ecological metagenomes</taxon>
    </lineage>
</organism>
<evidence type="ECO:0000313" key="2">
    <source>
        <dbReference type="EMBL" id="SVD55095.1"/>
    </source>
</evidence>
<dbReference type="Gene3D" id="2.60.120.1440">
    <property type="match status" value="1"/>
</dbReference>
<dbReference type="PANTHER" id="PTHR38731:SF1">
    <property type="entry name" value="FECR PROTEIN DOMAIN-CONTAINING PROTEIN"/>
    <property type="match status" value="1"/>
</dbReference>
<reference evidence="2" key="1">
    <citation type="submission" date="2018-05" db="EMBL/GenBank/DDBJ databases">
        <authorList>
            <person name="Lanie J.A."/>
            <person name="Ng W.-L."/>
            <person name="Kazmierczak K.M."/>
            <person name="Andrzejewski T.M."/>
            <person name="Davidsen T.M."/>
            <person name="Wayne K.J."/>
            <person name="Tettelin H."/>
            <person name="Glass J.I."/>
            <person name="Rusch D."/>
            <person name="Podicherti R."/>
            <person name="Tsui H.-C.T."/>
            <person name="Winkler M.E."/>
        </authorList>
    </citation>
    <scope>NUCLEOTIDE SEQUENCE</scope>
</reference>
<proteinExistence type="predicted"/>
<name>A0A382W9S7_9ZZZZ</name>
<dbReference type="EMBL" id="UINC01157869">
    <property type="protein sequence ID" value="SVD55095.1"/>
    <property type="molecule type" value="Genomic_DNA"/>
</dbReference>
<dbReference type="Pfam" id="PF04773">
    <property type="entry name" value="FecR"/>
    <property type="match status" value="1"/>
</dbReference>
<gene>
    <name evidence="2" type="ORF">METZ01_LOCUS407949</name>
</gene>
<dbReference type="AlphaFoldDB" id="A0A382W9S7"/>